<name>A0ABM8VZ18_GIGMA</name>
<dbReference type="EMBL" id="CAJVQB010000336">
    <property type="protein sequence ID" value="CAG8482722.1"/>
    <property type="molecule type" value="Genomic_DNA"/>
</dbReference>
<keyword evidence="2" id="KW-1185">Reference proteome</keyword>
<reference evidence="1 2" key="1">
    <citation type="submission" date="2021-06" db="EMBL/GenBank/DDBJ databases">
        <authorList>
            <person name="Kallberg Y."/>
            <person name="Tangrot J."/>
            <person name="Rosling A."/>
        </authorList>
    </citation>
    <scope>NUCLEOTIDE SEQUENCE [LARGE SCALE GENOMIC DNA]</scope>
    <source>
        <strain evidence="1 2">120-4 pot B 10/14</strain>
    </source>
</reference>
<protein>
    <submittedName>
        <fullName evidence="1">24124_t:CDS:1</fullName>
    </submittedName>
</protein>
<organism evidence="1 2">
    <name type="scientific">Gigaspora margarita</name>
    <dbReference type="NCBI Taxonomy" id="4874"/>
    <lineage>
        <taxon>Eukaryota</taxon>
        <taxon>Fungi</taxon>
        <taxon>Fungi incertae sedis</taxon>
        <taxon>Mucoromycota</taxon>
        <taxon>Glomeromycotina</taxon>
        <taxon>Glomeromycetes</taxon>
        <taxon>Diversisporales</taxon>
        <taxon>Gigasporaceae</taxon>
        <taxon>Gigaspora</taxon>
    </lineage>
</organism>
<proteinExistence type="predicted"/>
<evidence type="ECO:0000313" key="2">
    <source>
        <dbReference type="Proteomes" id="UP000789901"/>
    </source>
</evidence>
<comment type="caution">
    <text evidence="1">The sequence shown here is derived from an EMBL/GenBank/DDBJ whole genome shotgun (WGS) entry which is preliminary data.</text>
</comment>
<gene>
    <name evidence="1" type="ORF">GMARGA_LOCUS1322</name>
</gene>
<accession>A0ABM8VZ18</accession>
<sequence>MHIKLKFKKWKHFDPAEITTRIRQNLESQNGFFLHAVVSEKPLETLHI</sequence>
<dbReference type="Proteomes" id="UP000789901">
    <property type="component" value="Unassembled WGS sequence"/>
</dbReference>
<evidence type="ECO:0000313" key="1">
    <source>
        <dbReference type="EMBL" id="CAG8482722.1"/>
    </source>
</evidence>